<organism evidence="1 2">
    <name type="scientific">Lactococcus phage 936 group phage Phi5.12</name>
    <dbReference type="NCBI Taxonomy" id="1636570"/>
    <lineage>
        <taxon>Viruses</taxon>
        <taxon>Duplodnaviria</taxon>
        <taxon>Heunggongvirae</taxon>
        <taxon>Uroviricota</taxon>
        <taxon>Caudoviricetes</taxon>
        <taxon>Skunavirus</taxon>
        <taxon>Skunavirus sv512</taxon>
    </lineage>
</organism>
<evidence type="ECO:0000313" key="2">
    <source>
        <dbReference type="Proteomes" id="UP000223484"/>
    </source>
</evidence>
<name>A0A126H9X7_9CAUD</name>
<dbReference type="Proteomes" id="UP000223484">
    <property type="component" value="Segment"/>
</dbReference>
<dbReference type="EMBL" id="KP793108">
    <property type="protein sequence ID" value="ALM63404.1"/>
    <property type="molecule type" value="Genomic_DNA"/>
</dbReference>
<protein>
    <submittedName>
        <fullName evidence="1">Portal protein</fullName>
    </submittedName>
</protein>
<sequence length="384" mass="43831">MVERGKLNLFGKVISFSRGKLNNDTQRVTAWQNEAVEYTSAFVTNIHNKIANEITKVEFNHVKYKKSDVGSDTLISMAGSDLDEVLNWSPKGERNSMDFWRKAIKKLLRTPYIDLHAVFDNDTGELLDLLFADGKKEYKPEELVRLTSPFYINEDTSILDNALASIQTKLEQGKLRGLLKINAFLDIDNTQEYREKALATIKNMQEGSSYNGLTPVDNKTEIVELKKDYSVLNKDEIDLIKSELLTGYFMNENILLGTATQEQQIYFYNSTIIPLLIQLEKELTYKLISTNRRRVVKGNLYYERIIVDNQLFKFATLKELIDLYHENINGPIFTQNQLLVKMGEQPIEGGDVYIANLNAVAVKNLSDLQGSRKGVTSTDETNNQ</sequence>
<keyword evidence="2" id="KW-1185">Reference proteome</keyword>
<reference evidence="1 2" key="1">
    <citation type="journal article" date="2016" name="Sci. Rep.">
        <title>Comparative genomics and functional analysis of the 936 group of lactococcal Siphoviridae phages.</title>
        <authorList>
            <person name="Murphy J."/>
            <person name="Bottacini F."/>
            <person name="Mahony J."/>
            <person name="Kelleher P."/>
            <person name="Neve H."/>
            <person name="Zomer A."/>
            <person name="Nauta A."/>
            <person name="van Sinderen D."/>
        </authorList>
    </citation>
    <scope>NUCLEOTIDE SEQUENCE [LARGE SCALE GENOMIC DNA]</scope>
</reference>
<proteinExistence type="predicted"/>
<accession>A0A126H9X7</accession>
<gene>
    <name evidence="1" type="ORF">Phi512_05</name>
</gene>
<evidence type="ECO:0000313" key="1">
    <source>
        <dbReference type="EMBL" id="ALM63404.1"/>
    </source>
</evidence>